<evidence type="ECO:0000256" key="1">
    <source>
        <dbReference type="SAM" id="MobiDB-lite"/>
    </source>
</evidence>
<feature type="region of interest" description="Disordered" evidence="1">
    <location>
        <begin position="247"/>
        <end position="266"/>
    </location>
</feature>
<dbReference type="GO" id="GO:0030968">
    <property type="term" value="P:endoplasmic reticulum unfolded protein response"/>
    <property type="evidence" value="ECO:0007669"/>
    <property type="project" value="TreeGrafter"/>
</dbReference>
<feature type="region of interest" description="Disordered" evidence="1">
    <location>
        <begin position="1"/>
        <end position="22"/>
    </location>
</feature>
<dbReference type="VEuPathDB" id="FungiDB:EMCG_00858"/>
<dbReference type="Proteomes" id="UP000034164">
    <property type="component" value="Unassembled WGS sequence"/>
</dbReference>
<evidence type="ECO:0000313" key="3">
    <source>
        <dbReference type="Proteomes" id="UP000034164"/>
    </source>
</evidence>
<proteinExistence type="predicted"/>
<feature type="compositionally biased region" description="Basic and acidic residues" evidence="1">
    <location>
        <begin position="1"/>
        <end position="12"/>
    </location>
</feature>
<dbReference type="Pfam" id="PF08618">
    <property type="entry name" value="Opi1"/>
    <property type="match status" value="2"/>
</dbReference>
<organism evidence="2 3">
    <name type="scientific">[Emmonsia] crescens</name>
    <dbReference type="NCBI Taxonomy" id="73230"/>
    <lineage>
        <taxon>Eukaryota</taxon>
        <taxon>Fungi</taxon>
        <taxon>Dikarya</taxon>
        <taxon>Ascomycota</taxon>
        <taxon>Pezizomycotina</taxon>
        <taxon>Eurotiomycetes</taxon>
        <taxon>Eurotiomycetidae</taxon>
        <taxon>Onygenales</taxon>
        <taxon>Ajellomycetaceae</taxon>
        <taxon>Emergomyces</taxon>
    </lineage>
</organism>
<feature type="region of interest" description="Disordered" evidence="1">
    <location>
        <begin position="102"/>
        <end position="137"/>
    </location>
</feature>
<dbReference type="GO" id="GO:0008654">
    <property type="term" value="P:phospholipid biosynthetic process"/>
    <property type="evidence" value="ECO:0007669"/>
    <property type="project" value="TreeGrafter"/>
</dbReference>
<reference evidence="3" key="1">
    <citation type="journal article" date="2015" name="PLoS Genet.">
        <title>The dynamic genome and transcriptome of the human fungal pathogen Blastomyces and close relative Emmonsia.</title>
        <authorList>
            <person name="Munoz J.F."/>
            <person name="Gauthier G.M."/>
            <person name="Desjardins C.A."/>
            <person name="Gallo J.E."/>
            <person name="Holder J."/>
            <person name="Sullivan T.D."/>
            <person name="Marty A.J."/>
            <person name="Carmen J.C."/>
            <person name="Chen Z."/>
            <person name="Ding L."/>
            <person name="Gujja S."/>
            <person name="Magrini V."/>
            <person name="Misas E."/>
            <person name="Mitreva M."/>
            <person name="Priest M."/>
            <person name="Saif S."/>
            <person name="Whiston E.A."/>
            <person name="Young S."/>
            <person name="Zeng Q."/>
            <person name="Goldman W.E."/>
            <person name="Mardis E.R."/>
            <person name="Taylor J.W."/>
            <person name="McEwen J.G."/>
            <person name="Clay O.K."/>
            <person name="Klein B.S."/>
            <person name="Cuomo C.A."/>
        </authorList>
    </citation>
    <scope>NUCLEOTIDE SEQUENCE [LARGE SCALE GENOMIC DNA]</scope>
    <source>
        <strain evidence="3">UAMH 3008</strain>
    </source>
</reference>
<dbReference type="GO" id="GO:0003714">
    <property type="term" value="F:transcription corepressor activity"/>
    <property type="evidence" value="ECO:0007669"/>
    <property type="project" value="InterPro"/>
</dbReference>
<dbReference type="OrthoDB" id="2441642at2759"/>
<gene>
    <name evidence="2" type="ORF">EMCG_00858</name>
</gene>
<dbReference type="EMBL" id="LCZI01001691">
    <property type="protein sequence ID" value="KKZ58993.1"/>
    <property type="molecule type" value="Genomic_DNA"/>
</dbReference>
<feature type="compositionally biased region" description="Low complexity" evidence="1">
    <location>
        <begin position="106"/>
        <end position="137"/>
    </location>
</feature>
<name>A0A0G2J620_9EURO</name>
<dbReference type="PANTHER" id="PTHR38406:SF1">
    <property type="entry name" value="TRANSCRIPTIONAL REPRESSOR OPI1"/>
    <property type="match status" value="1"/>
</dbReference>
<comment type="caution">
    <text evidence="2">The sequence shown here is derived from an EMBL/GenBank/DDBJ whole genome shotgun (WGS) entry which is preliminary data.</text>
</comment>
<sequence length="519" mass="56534">MGTYQPRHDRQPNLRSQTQDSPLPELLAYADNTVQSAPTNTTATTSSSGLLTTTVSTPARMVVSGVPAQREMDNEERNRRAASVLSMDDLEAAQALEGLRSDFVHSPPSSRSLDPSSPPTTSSPGQQQRQQQQHQSPEPLLSLLTSSHPLLSSAINSSVSVYASSKSYSPRFKYGAEFLERNIGSPVVKKVGSVGKKTGVEGGIRWALQRRRAGDDTAVDSETPDKRRKIRNTNTDMMDVERGMAELTPSHTRRSSTAESLPPYDTLSSPNYEELAQLDKKIGNNNQSTWQSRLVISTSGLGVAMSDESLRSLTYCLSWLRWANGRLGNSIVSLKRVLEEYDASKKDQSSDDPTNSEMRSRNSTRLSEQIQQVKGDILRTLRQVVDVVSKYAGGALPENARHLVRRHLTSLPQRFRVASTITVPADGSGTEADMTTSAQRVLVLAEEGLDMMAQVSGVVNDTLVSAESWCEKLRRPKPSRNEAAGSASGPPPMALDSKTPVPVSSPPKDVEMTGVTEKS</sequence>
<feature type="compositionally biased region" description="Polar residues" evidence="1">
    <location>
        <begin position="351"/>
        <end position="366"/>
    </location>
</feature>
<evidence type="ECO:0008006" key="4">
    <source>
        <dbReference type="Google" id="ProtNLM"/>
    </source>
</evidence>
<feature type="region of interest" description="Disordered" evidence="1">
    <location>
        <begin position="342"/>
        <end position="366"/>
    </location>
</feature>
<dbReference type="GO" id="GO:0005634">
    <property type="term" value="C:nucleus"/>
    <property type="evidence" value="ECO:0007669"/>
    <property type="project" value="TreeGrafter"/>
</dbReference>
<dbReference type="GO" id="GO:0005783">
    <property type="term" value="C:endoplasmic reticulum"/>
    <property type="evidence" value="ECO:0007669"/>
    <property type="project" value="TreeGrafter"/>
</dbReference>
<dbReference type="GO" id="GO:0006357">
    <property type="term" value="P:regulation of transcription by RNA polymerase II"/>
    <property type="evidence" value="ECO:0007669"/>
    <property type="project" value="TreeGrafter"/>
</dbReference>
<feature type="region of interest" description="Disordered" evidence="1">
    <location>
        <begin position="472"/>
        <end position="519"/>
    </location>
</feature>
<dbReference type="AlphaFoldDB" id="A0A0G2J620"/>
<accession>A0A0G2J620</accession>
<evidence type="ECO:0000313" key="2">
    <source>
        <dbReference type="EMBL" id="KKZ58993.1"/>
    </source>
</evidence>
<dbReference type="InterPro" id="IPR013927">
    <property type="entry name" value="TF_Opi1_Ccg-8"/>
</dbReference>
<protein>
    <recommendedName>
        <fullName evidence="4">Clock-controlled protein 8</fullName>
    </recommendedName>
</protein>
<dbReference type="PANTHER" id="PTHR38406">
    <property type="entry name" value="TRANSCRIPTIONAL REPRESSOR OPI1"/>
    <property type="match status" value="1"/>
</dbReference>